<dbReference type="CDD" id="cd03190">
    <property type="entry name" value="GST_C_Omega_like"/>
    <property type="match status" value="1"/>
</dbReference>
<feature type="active site" description="Proton donor/acceptor" evidence="1">
    <location>
        <position position="196"/>
    </location>
</feature>
<dbReference type="InterPro" id="IPR016639">
    <property type="entry name" value="GST_Omega/GSH"/>
</dbReference>
<dbReference type="AlphaFoldDB" id="A0A9P4IBG1"/>
<feature type="domain" description="GST C-terminal" evidence="4">
    <location>
        <begin position="173"/>
        <end position="305"/>
    </location>
</feature>
<dbReference type="InterPro" id="IPR036282">
    <property type="entry name" value="Glutathione-S-Trfase_C_sf"/>
</dbReference>
<dbReference type="SUPFAM" id="SSF52833">
    <property type="entry name" value="Thioredoxin-like"/>
    <property type="match status" value="1"/>
</dbReference>
<dbReference type="SUPFAM" id="SSF47616">
    <property type="entry name" value="GST C-terminal domain-like"/>
    <property type="match status" value="1"/>
</dbReference>
<feature type="site" description="Lowers pKa of active site Cys" evidence="3">
    <location>
        <position position="257"/>
    </location>
</feature>
<organism evidence="5 6">
    <name type="scientific">Rhizodiscina lignyota</name>
    <dbReference type="NCBI Taxonomy" id="1504668"/>
    <lineage>
        <taxon>Eukaryota</taxon>
        <taxon>Fungi</taxon>
        <taxon>Dikarya</taxon>
        <taxon>Ascomycota</taxon>
        <taxon>Pezizomycotina</taxon>
        <taxon>Dothideomycetes</taxon>
        <taxon>Pleosporomycetidae</taxon>
        <taxon>Aulographales</taxon>
        <taxon>Rhizodiscinaceae</taxon>
        <taxon>Rhizodiscina</taxon>
    </lineage>
</organism>
<dbReference type="Gene3D" id="1.20.1050.10">
    <property type="match status" value="1"/>
</dbReference>
<dbReference type="PANTHER" id="PTHR32419:SF25">
    <property type="entry name" value="GLUTATHIONE S-TRANSFERASE (EUROFUNG)"/>
    <property type="match status" value="1"/>
</dbReference>
<accession>A0A9P4IBG1</accession>
<dbReference type="Pfam" id="PF13409">
    <property type="entry name" value="GST_N_2"/>
    <property type="match status" value="1"/>
</dbReference>
<dbReference type="PROSITE" id="PS50405">
    <property type="entry name" value="GST_CTER"/>
    <property type="match status" value="1"/>
</dbReference>
<dbReference type="SFLD" id="SFLDS00019">
    <property type="entry name" value="Glutathione_Transferase_(cytos"/>
    <property type="match status" value="1"/>
</dbReference>
<feature type="binding site" evidence="2">
    <location>
        <begin position="141"/>
        <end position="142"/>
    </location>
    <ligand>
        <name>glutathione</name>
        <dbReference type="ChEBI" id="CHEBI:57925"/>
    </ligand>
</feature>
<evidence type="ECO:0000259" key="4">
    <source>
        <dbReference type="PROSITE" id="PS50405"/>
    </source>
</evidence>
<evidence type="ECO:0000256" key="2">
    <source>
        <dbReference type="PIRSR" id="PIRSR015753-2"/>
    </source>
</evidence>
<keyword evidence="6" id="KW-1185">Reference proteome</keyword>
<dbReference type="Gene3D" id="3.40.30.10">
    <property type="entry name" value="Glutaredoxin"/>
    <property type="match status" value="1"/>
</dbReference>
<dbReference type="SFLD" id="SFLDG01148">
    <property type="entry name" value="Xi_(cytGST)"/>
    <property type="match status" value="1"/>
</dbReference>
<reference evidence="5" key="1">
    <citation type="journal article" date="2020" name="Stud. Mycol.">
        <title>101 Dothideomycetes genomes: a test case for predicting lifestyles and emergence of pathogens.</title>
        <authorList>
            <person name="Haridas S."/>
            <person name="Albert R."/>
            <person name="Binder M."/>
            <person name="Bloem J."/>
            <person name="Labutti K."/>
            <person name="Salamov A."/>
            <person name="Andreopoulos B."/>
            <person name="Baker S."/>
            <person name="Barry K."/>
            <person name="Bills G."/>
            <person name="Bluhm B."/>
            <person name="Cannon C."/>
            <person name="Castanera R."/>
            <person name="Culley D."/>
            <person name="Daum C."/>
            <person name="Ezra D."/>
            <person name="Gonzalez J."/>
            <person name="Henrissat B."/>
            <person name="Kuo A."/>
            <person name="Liang C."/>
            <person name="Lipzen A."/>
            <person name="Lutzoni F."/>
            <person name="Magnuson J."/>
            <person name="Mondo S."/>
            <person name="Nolan M."/>
            <person name="Ohm R."/>
            <person name="Pangilinan J."/>
            <person name="Park H.-J."/>
            <person name="Ramirez L."/>
            <person name="Alfaro M."/>
            <person name="Sun H."/>
            <person name="Tritt A."/>
            <person name="Yoshinaga Y."/>
            <person name="Zwiers L.-H."/>
            <person name="Turgeon B."/>
            <person name="Goodwin S."/>
            <person name="Spatafora J."/>
            <person name="Crous P."/>
            <person name="Grigoriev I."/>
        </authorList>
    </citation>
    <scope>NUCLEOTIDE SEQUENCE</scope>
    <source>
        <strain evidence="5">CBS 133067</strain>
    </source>
</reference>
<name>A0A9P4IBG1_9PEZI</name>
<dbReference type="Proteomes" id="UP000799772">
    <property type="component" value="Unassembled WGS sequence"/>
</dbReference>
<feature type="binding site" evidence="2">
    <location>
        <begin position="123"/>
        <end position="126"/>
    </location>
    <ligand>
        <name>glutathione</name>
        <dbReference type="ChEBI" id="CHEBI:57925"/>
    </ligand>
</feature>
<evidence type="ECO:0000313" key="6">
    <source>
        <dbReference type="Proteomes" id="UP000799772"/>
    </source>
</evidence>
<dbReference type="EMBL" id="ML978132">
    <property type="protein sequence ID" value="KAF2095206.1"/>
    <property type="molecule type" value="Genomic_DNA"/>
</dbReference>
<feature type="site" description="Lowers pKa of active site Cys" evidence="3">
    <location>
        <position position="302"/>
    </location>
</feature>
<sequence length="324" mass="37609">MAISPAVHEKGAHPIVDASGYFRRQPSQFRNFVKADPDAMFPAEKNRYALYIHPGCPWAHRANLTRSLKGLEDVVQLIPLDSMDPVKGWFFSGTRAGPERDPLYGAKYLREIYLRADPNYTGRVTVPMLWDKKTETVVSNESSEIIRMFYESFDEFVPEELREAKKGEGALFPPHLQKEIEELNEWVYDTINNGVYKTGYATTQAAYEEHIYPLFKSLDKLEKHLSEPGHSPYLFGEHITDADIRLFPTLVRFDAAYHTTFKCNLKMIRHDYPRLHDWLRRLYWNERAFRDTTYFDIIKRGYARTMQSGIIPAGPLPNILPLEA</sequence>
<gene>
    <name evidence="5" type="ORF">NA57DRAFT_68176</name>
</gene>
<dbReference type="InterPro" id="IPR010987">
    <property type="entry name" value="Glutathione-S-Trfase_C-like"/>
</dbReference>
<dbReference type="GO" id="GO:0005737">
    <property type="term" value="C:cytoplasm"/>
    <property type="evidence" value="ECO:0007669"/>
    <property type="project" value="TreeGrafter"/>
</dbReference>
<keyword evidence="5" id="KW-0808">Transferase</keyword>
<feature type="binding site" evidence="2">
    <location>
        <position position="89"/>
    </location>
    <ligand>
        <name>glutathione</name>
        <dbReference type="ChEBI" id="CHEBI:57925"/>
    </ligand>
</feature>
<protein>
    <submittedName>
        <fullName evidence="5">Transferase</fullName>
    </submittedName>
</protein>
<dbReference type="InterPro" id="IPR004045">
    <property type="entry name" value="Glutathione_S-Trfase_N"/>
</dbReference>
<dbReference type="InterPro" id="IPR036249">
    <property type="entry name" value="Thioredoxin-like_sf"/>
</dbReference>
<evidence type="ECO:0000313" key="5">
    <source>
        <dbReference type="EMBL" id="KAF2095206.1"/>
    </source>
</evidence>
<comment type="caution">
    <text evidence="5">The sequence shown here is derived from an EMBL/GenBank/DDBJ whole genome shotgun (WGS) entry which is preliminary data.</text>
</comment>
<dbReference type="PIRSF" id="PIRSF015753">
    <property type="entry name" value="GST"/>
    <property type="match status" value="1"/>
</dbReference>
<dbReference type="OrthoDB" id="2309723at2759"/>
<feature type="active site" description="Nucleophile" evidence="1">
    <location>
        <position position="56"/>
    </location>
</feature>
<dbReference type="InterPro" id="IPR047047">
    <property type="entry name" value="GST_Omega-like_C"/>
</dbReference>
<dbReference type="PANTHER" id="PTHR32419">
    <property type="entry name" value="GLUTATHIONYL-HYDROQUINONE REDUCTASE"/>
    <property type="match status" value="1"/>
</dbReference>
<evidence type="ECO:0000256" key="3">
    <source>
        <dbReference type="PIRSR" id="PIRSR015753-3"/>
    </source>
</evidence>
<dbReference type="Pfam" id="PF13410">
    <property type="entry name" value="GST_C_2"/>
    <property type="match status" value="1"/>
</dbReference>
<proteinExistence type="predicted"/>
<dbReference type="InterPro" id="IPR040079">
    <property type="entry name" value="Glutathione_S-Trfase"/>
</dbReference>
<dbReference type="GO" id="GO:0004364">
    <property type="term" value="F:glutathione transferase activity"/>
    <property type="evidence" value="ECO:0007669"/>
    <property type="project" value="InterPro"/>
</dbReference>
<dbReference type="SFLD" id="SFLDG01206">
    <property type="entry name" value="Xi.1"/>
    <property type="match status" value="1"/>
</dbReference>
<evidence type="ECO:0000256" key="1">
    <source>
        <dbReference type="PIRSR" id="PIRSR015753-1"/>
    </source>
</evidence>